<organism evidence="1 2">
    <name type="scientific">Brassica carinata</name>
    <name type="common">Ethiopian mustard</name>
    <name type="synonym">Abyssinian cabbage</name>
    <dbReference type="NCBI Taxonomy" id="52824"/>
    <lineage>
        <taxon>Eukaryota</taxon>
        <taxon>Viridiplantae</taxon>
        <taxon>Streptophyta</taxon>
        <taxon>Embryophyta</taxon>
        <taxon>Tracheophyta</taxon>
        <taxon>Spermatophyta</taxon>
        <taxon>Magnoliopsida</taxon>
        <taxon>eudicotyledons</taxon>
        <taxon>Gunneridae</taxon>
        <taxon>Pentapetalae</taxon>
        <taxon>rosids</taxon>
        <taxon>malvids</taxon>
        <taxon>Brassicales</taxon>
        <taxon>Brassicaceae</taxon>
        <taxon>Brassiceae</taxon>
        <taxon>Brassica</taxon>
    </lineage>
</organism>
<name>A0A8X7V1S1_BRACI</name>
<dbReference type="EMBL" id="JAAMPC010000008">
    <property type="protein sequence ID" value="KAG2298952.1"/>
    <property type="molecule type" value="Genomic_DNA"/>
</dbReference>
<evidence type="ECO:0000313" key="2">
    <source>
        <dbReference type="Proteomes" id="UP000886595"/>
    </source>
</evidence>
<accession>A0A8X7V1S1</accession>
<comment type="caution">
    <text evidence="1">The sequence shown here is derived from an EMBL/GenBank/DDBJ whole genome shotgun (WGS) entry which is preliminary data.</text>
</comment>
<evidence type="ECO:0000313" key="1">
    <source>
        <dbReference type="EMBL" id="KAG2298952.1"/>
    </source>
</evidence>
<gene>
    <name evidence="1" type="ORF">Bca52824_035424</name>
</gene>
<proteinExistence type="predicted"/>
<protein>
    <submittedName>
        <fullName evidence="1">Uncharacterized protein</fullName>
    </submittedName>
</protein>
<dbReference type="AlphaFoldDB" id="A0A8X7V1S1"/>
<dbReference type="Proteomes" id="UP000886595">
    <property type="component" value="Unassembled WGS sequence"/>
</dbReference>
<reference evidence="1 2" key="1">
    <citation type="submission" date="2020-02" db="EMBL/GenBank/DDBJ databases">
        <authorList>
            <person name="Ma Q."/>
            <person name="Huang Y."/>
            <person name="Song X."/>
            <person name="Pei D."/>
        </authorList>
    </citation>
    <scope>NUCLEOTIDE SEQUENCE [LARGE SCALE GENOMIC DNA]</scope>
    <source>
        <strain evidence="1">Sxm20200214</strain>
        <tissue evidence="1">Leaf</tissue>
    </source>
</reference>
<keyword evidence="2" id="KW-1185">Reference proteome</keyword>
<sequence>MRPTGSTNVGGYNNMAVDSMVPPPYLVPPNPPSSRSTVPELSQVWPLWRRFLASFRSKRSKARVFLQVVEGFTTAMDLRKTSAPGSGIRDPIVLKRSQMTYAMSSEFPGITPLADDVMASVHVHHEIYLDRYLSFPEEVFAKNDSNEGVCRANALYKWKLWESHKTPARAYKEALSCKDMLKVELAKNHEASTRNVALEAKSSIWRLTRRQRMRRLKSWNRRLKSLRLLKLGFVVLKGLRS</sequence>